<dbReference type="AlphaFoldDB" id="A0A923KJA9"/>
<dbReference type="RefSeq" id="WP_186563890.1">
    <property type="nucleotide sequence ID" value="NZ_JACNMF010000006.1"/>
</dbReference>
<reference evidence="1" key="1">
    <citation type="submission" date="2020-08" db="EMBL/GenBank/DDBJ databases">
        <title>Hyunsoonleella sp. strain SJ7 genome sequencing and assembly.</title>
        <authorList>
            <person name="Kim I."/>
        </authorList>
    </citation>
    <scope>NUCLEOTIDE SEQUENCE</scope>
    <source>
        <strain evidence="1">SJ7</strain>
    </source>
</reference>
<protein>
    <submittedName>
        <fullName evidence="1">Uncharacterized protein</fullName>
    </submittedName>
</protein>
<name>A0A923KJA9_9FLAO</name>
<evidence type="ECO:0000313" key="1">
    <source>
        <dbReference type="EMBL" id="MBC3759924.1"/>
    </source>
</evidence>
<keyword evidence="2" id="KW-1185">Reference proteome</keyword>
<dbReference type="Proteomes" id="UP000656244">
    <property type="component" value="Unassembled WGS sequence"/>
</dbReference>
<sequence length="548" mass="60664">MRKLTFLFTLLIFLGCSKDDNNVEDSSITGTIKLPIGSQINSDLLQVNSFAGNSEVTDNNYSVDINELETNFLYVTDQTDKVILMGFNYPNQTDFTIDSESTLIAMFMSLPLSQTLTTQGKIDLLNSLKQGPNFESLKIELEQLIAQGISPLDTNQNTFASNFVSFFQQNANKKASIKLNDNPVTIFQQNREFIFQNPGKTYSTYIGIYKDNQRLESIKLDRVTFVPTSISEIFQSILDNITNDVDIVESPYTLPADNGDYEIRIRTGRQFSNQGDYEAALALGANIKDIAMDIFLDLIPSKNGSNLQCAQALAGNFETFLGSVDDFQNINSVQDILTFTYNKILAFITTSENVFFGCNPPNSSISILIESIQDKISWLKWVGIIGSSGNLSIAAYQWFTDDAIIDKCYSVNGNDVQECENQIDIVGTWSLNDNGITCSSGQEYGGPTPMTFFEDGTLEYIAGSTGTYEFDGNNLSLTFGYDLFNLEFQCDDNSTLLHDQFVDGSFEGTFNGTSFIGTFTYSVNRIPNLDSCNGTSDSSCSGAMTISQ</sequence>
<dbReference type="EMBL" id="JACNMF010000006">
    <property type="protein sequence ID" value="MBC3759924.1"/>
    <property type="molecule type" value="Genomic_DNA"/>
</dbReference>
<gene>
    <name evidence="1" type="ORF">H7U19_16040</name>
</gene>
<evidence type="ECO:0000313" key="2">
    <source>
        <dbReference type="Proteomes" id="UP000656244"/>
    </source>
</evidence>
<accession>A0A923KJA9</accession>
<comment type="caution">
    <text evidence="1">The sequence shown here is derived from an EMBL/GenBank/DDBJ whole genome shotgun (WGS) entry which is preliminary data.</text>
</comment>
<organism evidence="1 2">
    <name type="scientific">Hyunsoonleella aquatilis</name>
    <dbReference type="NCBI Taxonomy" id="2762758"/>
    <lineage>
        <taxon>Bacteria</taxon>
        <taxon>Pseudomonadati</taxon>
        <taxon>Bacteroidota</taxon>
        <taxon>Flavobacteriia</taxon>
        <taxon>Flavobacteriales</taxon>
        <taxon>Flavobacteriaceae</taxon>
    </lineage>
</organism>
<proteinExistence type="predicted"/>
<dbReference type="PROSITE" id="PS51257">
    <property type="entry name" value="PROKAR_LIPOPROTEIN"/>
    <property type="match status" value="1"/>
</dbReference>